<name>A0A0F5FXK2_9HYPH</name>
<evidence type="ECO:0000256" key="1">
    <source>
        <dbReference type="ARBA" id="ARBA00004651"/>
    </source>
</evidence>
<keyword evidence="9" id="KW-1185">Reference proteome</keyword>
<protein>
    <recommendedName>
        <fullName evidence="7">EamA domain-containing protein</fullName>
    </recommendedName>
</protein>
<dbReference type="Proteomes" id="UP000033632">
    <property type="component" value="Unassembled WGS sequence"/>
</dbReference>
<organism evidence="8 9">
    <name type="scientific">Devosia geojensis</name>
    <dbReference type="NCBI Taxonomy" id="443610"/>
    <lineage>
        <taxon>Bacteria</taxon>
        <taxon>Pseudomonadati</taxon>
        <taxon>Pseudomonadota</taxon>
        <taxon>Alphaproteobacteria</taxon>
        <taxon>Hyphomicrobiales</taxon>
        <taxon>Devosiaceae</taxon>
        <taxon>Devosia</taxon>
    </lineage>
</organism>
<sequence length="301" mass="31598">MSRPVATLLLLITTAIWGFAFVAQKTAMDVMGPLTFGALRYLLGAIVIAPLALWEYRRRKAGITGKQWLLIAILSLAFTAGSILQQVGLTVTTVTNAGFLTALYVLFVPMIAAVALRTVPHPVIWLGVPMALTGVYLLNGGRLDTFNSGDLLVVACALFWAVQVFLLGIVARMTGLPVFVSAVSFLVCGVLCAGLVPIFETPDLSGIALGWVEIAYAGILSTAVAFSLQAIGQQHVPPANAAIVLSSESLFAALGAALLLGERLVPIGYLGAALIFAAIVFVEVIPLLFARQRPAAVAAEP</sequence>
<accession>A0A0F5FXK2</accession>
<keyword evidence="4 6" id="KW-1133">Transmembrane helix</keyword>
<feature type="domain" description="EamA" evidence="7">
    <location>
        <begin position="148"/>
        <end position="282"/>
    </location>
</feature>
<feature type="transmembrane region" description="Helical" evidence="6">
    <location>
        <begin position="151"/>
        <end position="171"/>
    </location>
</feature>
<feature type="transmembrane region" description="Helical" evidence="6">
    <location>
        <begin position="205"/>
        <end position="228"/>
    </location>
</feature>
<feature type="transmembrane region" description="Helical" evidence="6">
    <location>
        <begin position="178"/>
        <end position="199"/>
    </location>
</feature>
<feature type="transmembrane region" description="Helical" evidence="6">
    <location>
        <begin position="68"/>
        <end position="85"/>
    </location>
</feature>
<proteinExistence type="predicted"/>
<dbReference type="EMBL" id="JZEX01000023">
    <property type="protein sequence ID" value="KKB13548.1"/>
    <property type="molecule type" value="Genomic_DNA"/>
</dbReference>
<dbReference type="PANTHER" id="PTHR42920">
    <property type="entry name" value="OS03G0707200 PROTEIN-RELATED"/>
    <property type="match status" value="1"/>
</dbReference>
<evidence type="ECO:0000313" key="8">
    <source>
        <dbReference type="EMBL" id="KKB13548.1"/>
    </source>
</evidence>
<feature type="domain" description="EamA" evidence="7">
    <location>
        <begin position="8"/>
        <end position="139"/>
    </location>
</feature>
<reference evidence="8 9" key="1">
    <citation type="submission" date="2015-03" db="EMBL/GenBank/DDBJ databases">
        <authorList>
            <person name="Hassan Y.I."/>
            <person name="Lepp D."/>
            <person name="Li X.-Z."/>
            <person name="Zhou T."/>
        </authorList>
    </citation>
    <scope>NUCLEOTIDE SEQUENCE [LARGE SCALE GENOMIC DNA]</scope>
    <source>
        <strain evidence="8 9">BD-c194</strain>
    </source>
</reference>
<dbReference type="PATRIC" id="fig|443610.3.peg.2733"/>
<evidence type="ECO:0000259" key="7">
    <source>
        <dbReference type="Pfam" id="PF00892"/>
    </source>
</evidence>
<dbReference type="PANTHER" id="PTHR42920:SF5">
    <property type="entry name" value="EAMA DOMAIN-CONTAINING PROTEIN"/>
    <property type="match status" value="1"/>
</dbReference>
<evidence type="ECO:0000256" key="6">
    <source>
        <dbReference type="SAM" id="Phobius"/>
    </source>
</evidence>
<dbReference type="SUPFAM" id="SSF103481">
    <property type="entry name" value="Multidrug resistance efflux transporter EmrE"/>
    <property type="match status" value="2"/>
</dbReference>
<feature type="transmembrane region" description="Helical" evidence="6">
    <location>
        <begin position="38"/>
        <end position="56"/>
    </location>
</feature>
<feature type="transmembrane region" description="Helical" evidence="6">
    <location>
        <begin position="240"/>
        <end position="261"/>
    </location>
</feature>
<evidence type="ECO:0000256" key="2">
    <source>
        <dbReference type="ARBA" id="ARBA00022475"/>
    </source>
</evidence>
<keyword evidence="3 6" id="KW-0812">Transmembrane</keyword>
<dbReference type="Pfam" id="PF00892">
    <property type="entry name" value="EamA"/>
    <property type="match status" value="2"/>
</dbReference>
<feature type="transmembrane region" description="Helical" evidence="6">
    <location>
        <begin position="267"/>
        <end position="289"/>
    </location>
</feature>
<feature type="transmembrane region" description="Helical" evidence="6">
    <location>
        <begin position="123"/>
        <end position="139"/>
    </location>
</feature>
<comment type="caution">
    <text evidence="8">The sequence shown here is derived from an EMBL/GenBank/DDBJ whole genome shotgun (WGS) entry which is preliminary data.</text>
</comment>
<dbReference type="InterPro" id="IPR051258">
    <property type="entry name" value="Diverse_Substrate_Transporter"/>
</dbReference>
<dbReference type="InterPro" id="IPR037185">
    <property type="entry name" value="EmrE-like"/>
</dbReference>
<gene>
    <name evidence="8" type="ORF">VE25_01365</name>
</gene>
<keyword evidence="2" id="KW-1003">Cell membrane</keyword>
<evidence type="ECO:0000256" key="4">
    <source>
        <dbReference type="ARBA" id="ARBA00022989"/>
    </source>
</evidence>
<feature type="transmembrane region" description="Helical" evidence="6">
    <location>
        <begin position="97"/>
        <end position="116"/>
    </location>
</feature>
<evidence type="ECO:0000256" key="3">
    <source>
        <dbReference type="ARBA" id="ARBA00022692"/>
    </source>
</evidence>
<evidence type="ECO:0000313" key="9">
    <source>
        <dbReference type="Proteomes" id="UP000033632"/>
    </source>
</evidence>
<dbReference type="InterPro" id="IPR000620">
    <property type="entry name" value="EamA_dom"/>
</dbReference>
<keyword evidence="5 6" id="KW-0472">Membrane</keyword>
<dbReference type="AlphaFoldDB" id="A0A0F5FXK2"/>
<evidence type="ECO:0000256" key="5">
    <source>
        <dbReference type="ARBA" id="ARBA00023136"/>
    </source>
</evidence>
<dbReference type="GO" id="GO:0005886">
    <property type="term" value="C:plasma membrane"/>
    <property type="evidence" value="ECO:0007669"/>
    <property type="project" value="UniProtKB-SubCell"/>
</dbReference>
<comment type="subcellular location">
    <subcellularLocation>
        <location evidence="1">Cell membrane</location>
        <topology evidence="1">Multi-pass membrane protein</topology>
    </subcellularLocation>
</comment>